<name>A0ABW1FED8_9ACTN</name>
<dbReference type="Pfam" id="PF00583">
    <property type="entry name" value="Acetyltransf_1"/>
    <property type="match status" value="1"/>
</dbReference>
<dbReference type="InterPro" id="IPR000182">
    <property type="entry name" value="GNAT_dom"/>
</dbReference>
<dbReference type="Proteomes" id="UP001596241">
    <property type="component" value="Unassembled WGS sequence"/>
</dbReference>
<evidence type="ECO:0000259" key="1">
    <source>
        <dbReference type="PROSITE" id="PS51186"/>
    </source>
</evidence>
<comment type="caution">
    <text evidence="2">The sequence shown here is derived from an EMBL/GenBank/DDBJ whole genome shotgun (WGS) entry which is preliminary data.</text>
</comment>
<sequence length="240" mass="25553">MFPSAFTDLWLSPHTKGERLCGDGTVTVTVSPDLPENERLTVLTTTDGRTHVLITPAVRATMGLAAGQDLDEAEFRRKVAASGITLHGADHLFSFTHAVRETLLGEPDAGSVRRLTSDDAAAFAAFQSAATEQDLEDSYVELDHWAVFGAFEGDRLVCAGSAYPWNGAPVADIGVLTRPAFRGQGHGRHVVRALSRHALAHGHEPQYRCQLGNHASVALAASVGLTAFGTWDVVASDSPV</sequence>
<dbReference type="Gene3D" id="3.40.630.30">
    <property type="match status" value="1"/>
</dbReference>
<reference evidence="3" key="1">
    <citation type="journal article" date="2019" name="Int. J. Syst. Evol. Microbiol.">
        <title>The Global Catalogue of Microorganisms (GCM) 10K type strain sequencing project: providing services to taxonomists for standard genome sequencing and annotation.</title>
        <authorList>
            <consortium name="The Broad Institute Genomics Platform"/>
            <consortium name="The Broad Institute Genome Sequencing Center for Infectious Disease"/>
            <person name="Wu L."/>
            <person name="Ma J."/>
        </authorList>
    </citation>
    <scope>NUCLEOTIDE SEQUENCE [LARGE SCALE GENOMIC DNA]</scope>
    <source>
        <strain evidence="3">CGMCC 1.15809</strain>
    </source>
</reference>
<dbReference type="PROSITE" id="PS51186">
    <property type="entry name" value="GNAT"/>
    <property type="match status" value="1"/>
</dbReference>
<keyword evidence="3" id="KW-1185">Reference proteome</keyword>
<evidence type="ECO:0000313" key="3">
    <source>
        <dbReference type="Proteomes" id="UP001596241"/>
    </source>
</evidence>
<evidence type="ECO:0000313" key="2">
    <source>
        <dbReference type="EMBL" id="MFC5892340.1"/>
    </source>
</evidence>
<dbReference type="InterPro" id="IPR016181">
    <property type="entry name" value="Acyl_CoA_acyltransferase"/>
</dbReference>
<proteinExistence type="predicted"/>
<dbReference type="CDD" id="cd04301">
    <property type="entry name" value="NAT_SF"/>
    <property type="match status" value="1"/>
</dbReference>
<protein>
    <submittedName>
        <fullName evidence="2">GNAT family N-acetyltransferase</fullName>
    </submittedName>
</protein>
<gene>
    <name evidence="2" type="ORF">ACFP3M_05845</name>
</gene>
<organism evidence="2 3">
    <name type="scientific">Streptomyces ramulosus</name>
    <dbReference type="NCBI Taxonomy" id="47762"/>
    <lineage>
        <taxon>Bacteria</taxon>
        <taxon>Bacillati</taxon>
        <taxon>Actinomycetota</taxon>
        <taxon>Actinomycetes</taxon>
        <taxon>Kitasatosporales</taxon>
        <taxon>Streptomycetaceae</taxon>
        <taxon>Streptomyces</taxon>
    </lineage>
</organism>
<feature type="domain" description="N-acetyltransferase" evidence="1">
    <location>
        <begin position="110"/>
        <end position="240"/>
    </location>
</feature>
<dbReference type="SUPFAM" id="SSF55729">
    <property type="entry name" value="Acyl-CoA N-acyltransferases (Nat)"/>
    <property type="match status" value="1"/>
</dbReference>
<dbReference type="EMBL" id="JBHSPW010000002">
    <property type="protein sequence ID" value="MFC5892340.1"/>
    <property type="molecule type" value="Genomic_DNA"/>
</dbReference>
<accession>A0ABW1FED8</accession>
<dbReference type="RefSeq" id="WP_345087592.1">
    <property type="nucleotide sequence ID" value="NZ_BAAAWG010000013.1"/>
</dbReference>